<dbReference type="GeneID" id="98181010"/>
<evidence type="ECO:0000313" key="3">
    <source>
        <dbReference type="Proteomes" id="UP001628179"/>
    </source>
</evidence>
<gene>
    <name evidence="2" type="ORF">MFIFM68171_10268</name>
</gene>
<name>A0ABQ0GQP8_9PEZI</name>
<dbReference type="EMBL" id="BAAFSV010000006">
    <property type="protein sequence ID" value="GAB1320058.1"/>
    <property type="molecule type" value="Genomic_DNA"/>
</dbReference>
<accession>A0ABQ0GQP8</accession>
<proteinExistence type="predicted"/>
<evidence type="ECO:0000313" key="2">
    <source>
        <dbReference type="EMBL" id="GAB1320058.1"/>
    </source>
</evidence>
<keyword evidence="3" id="KW-1185">Reference proteome</keyword>
<dbReference type="RefSeq" id="XP_070921788.1">
    <property type="nucleotide sequence ID" value="XM_071065687.1"/>
</dbReference>
<sequence>MNLPLEGGFIAASHNCTCNPRGFKRISNDWTPQTCAYTSSTTTSPYLPPAPSASSPPTHRLLNSDTLVLRPSLAEHATLLSTLATHPSVPDAAAADEPGVPPAVGAAAVRGQRAQDDAVVPRAAVARRGRPGGALHLREAVEDEAGRARSGQRDARLAVEGVGGGLGGLEVVESVVVKKEKWEDANG</sequence>
<evidence type="ECO:0000256" key="1">
    <source>
        <dbReference type="SAM" id="MobiDB-lite"/>
    </source>
</evidence>
<feature type="region of interest" description="Disordered" evidence="1">
    <location>
        <begin position="38"/>
        <end position="59"/>
    </location>
</feature>
<reference evidence="2 3" key="1">
    <citation type="submission" date="2024-09" db="EMBL/GenBank/DDBJ databases">
        <title>Itraconazole resistance in Madurella fahalii resulting from another homologue of gene encoding cytochrome P450 14-alpha sterol demethylase (CYP51).</title>
        <authorList>
            <person name="Yoshioka I."/>
            <person name="Fahal A.H."/>
            <person name="Kaneko S."/>
            <person name="Yaguchi T."/>
        </authorList>
    </citation>
    <scope>NUCLEOTIDE SEQUENCE [LARGE SCALE GENOMIC DNA]</scope>
    <source>
        <strain evidence="2 3">IFM 68171</strain>
    </source>
</reference>
<protein>
    <submittedName>
        <fullName evidence="2">Uncharacterized protein</fullName>
    </submittedName>
</protein>
<dbReference type="Proteomes" id="UP001628179">
    <property type="component" value="Unassembled WGS sequence"/>
</dbReference>
<organism evidence="2 3">
    <name type="scientific">Madurella fahalii</name>
    <dbReference type="NCBI Taxonomy" id="1157608"/>
    <lineage>
        <taxon>Eukaryota</taxon>
        <taxon>Fungi</taxon>
        <taxon>Dikarya</taxon>
        <taxon>Ascomycota</taxon>
        <taxon>Pezizomycotina</taxon>
        <taxon>Sordariomycetes</taxon>
        <taxon>Sordariomycetidae</taxon>
        <taxon>Sordariales</taxon>
        <taxon>Sordariales incertae sedis</taxon>
        <taxon>Madurella</taxon>
    </lineage>
</organism>
<comment type="caution">
    <text evidence="2">The sequence shown here is derived from an EMBL/GenBank/DDBJ whole genome shotgun (WGS) entry which is preliminary data.</text>
</comment>